<dbReference type="AlphaFoldDB" id="A0A419DBV2"/>
<dbReference type="Proteomes" id="UP000285655">
    <property type="component" value="Unassembled WGS sequence"/>
</dbReference>
<feature type="transmembrane region" description="Helical" evidence="1">
    <location>
        <begin position="173"/>
        <end position="201"/>
    </location>
</feature>
<reference evidence="3 4" key="1">
    <citation type="journal article" date="2017" name="ISME J.">
        <title>Energy and carbon metabolisms in a deep terrestrial subsurface fluid microbial community.</title>
        <authorList>
            <person name="Momper L."/>
            <person name="Jungbluth S.P."/>
            <person name="Lee M.D."/>
            <person name="Amend J.P."/>
        </authorList>
    </citation>
    <scope>NUCLEOTIDE SEQUENCE [LARGE SCALE GENOMIC DNA]</scope>
    <source>
        <strain evidence="3">SURF_29</strain>
    </source>
</reference>
<feature type="transmembrane region" description="Helical" evidence="1">
    <location>
        <begin position="311"/>
        <end position="331"/>
    </location>
</feature>
<evidence type="ECO:0000313" key="3">
    <source>
        <dbReference type="EMBL" id="RJO60636.1"/>
    </source>
</evidence>
<accession>A0A419DBV2</accession>
<proteinExistence type="predicted"/>
<gene>
    <name evidence="3" type="ORF">C4544_04820</name>
</gene>
<feature type="transmembrane region" description="Helical" evidence="1">
    <location>
        <begin position="122"/>
        <end position="139"/>
    </location>
</feature>
<feature type="transmembrane region" description="Helical" evidence="1">
    <location>
        <begin position="151"/>
        <end position="167"/>
    </location>
</feature>
<evidence type="ECO:0000313" key="4">
    <source>
        <dbReference type="Proteomes" id="UP000285655"/>
    </source>
</evidence>
<feature type="transmembrane region" description="Helical" evidence="1">
    <location>
        <begin position="289"/>
        <end position="305"/>
    </location>
</feature>
<dbReference type="Pfam" id="PF13231">
    <property type="entry name" value="PMT_2"/>
    <property type="match status" value="1"/>
</dbReference>
<evidence type="ECO:0000259" key="2">
    <source>
        <dbReference type="Pfam" id="PF13231"/>
    </source>
</evidence>
<keyword evidence="1" id="KW-1133">Transmembrane helix</keyword>
<organism evidence="3 4">
    <name type="scientific">candidate division WS5 bacterium</name>
    <dbReference type="NCBI Taxonomy" id="2093353"/>
    <lineage>
        <taxon>Bacteria</taxon>
        <taxon>candidate division WS5</taxon>
    </lineage>
</organism>
<feature type="transmembrane region" description="Helical" evidence="1">
    <location>
        <begin position="351"/>
        <end position="368"/>
    </location>
</feature>
<feature type="transmembrane region" description="Helical" evidence="1">
    <location>
        <begin position="97"/>
        <end position="116"/>
    </location>
</feature>
<evidence type="ECO:0000256" key="1">
    <source>
        <dbReference type="SAM" id="Phobius"/>
    </source>
</evidence>
<comment type="caution">
    <text evidence="3">The sequence shown here is derived from an EMBL/GenBank/DDBJ whole genome shotgun (WGS) entry which is preliminary data.</text>
</comment>
<dbReference type="InterPro" id="IPR038731">
    <property type="entry name" value="RgtA/B/C-like"/>
</dbReference>
<name>A0A419DBV2_9BACT</name>
<sequence>MENSLLDRLSKYLSFVLLAGSVLYIVVYLAVVFFRIRYPFELMWQEGASVDHMIRMLSVLKYYDSPSIEFIASIYTPLYFYLSALLSKLIGIGFLPLRLLSFVSSLGCFLIIFLMVRRETGSGFSGIIATGLFAATYELSGSWFDVGRADSLFLFLLLWAIYLLRFNESMKPYFFAGVLVSLSYLTKQTAIVISLPIMLYCIYFRRRLAFFFIAPITVIAGLGSVLMNYLYEGWFYFYVFELPKTTPVDIKYLINFWPTDIIIPLPVAFSIVVFYLFSQLKSPNKNKMFFYLFAGAGMFVASWYSRYRGGGFYNVLFPAYAIVSITFGLGVNEILKRSSFFYIRNDKLKATVLYALCIVQFSMNSLLYDPFKQVPKQKDLEAGWHLIDKMSQVKGDIFSPYHGYFATLAGKKSYANMMGMRDVLTTSDEKHVQIKKRLVDDIKQAMREKKFGAVIIDSFEPWYPFDMRDHYVEKEKIFDDENVFYPVTGMRTRPEFIYAPKEN</sequence>
<feature type="transmembrane region" description="Helical" evidence="1">
    <location>
        <begin position="70"/>
        <end position="90"/>
    </location>
</feature>
<feature type="transmembrane region" description="Helical" evidence="1">
    <location>
        <begin position="261"/>
        <end position="277"/>
    </location>
</feature>
<keyword evidence="1" id="KW-0472">Membrane</keyword>
<feature type="transmembrane region" description="Helical" evidence="1">
    <location>
        <begin position="208"/>
        <end position="231"/>
    </location>
</feature>
<dbReference type="EMBL" id="QZJW01000043">
    <property type="protein sequence ID" value="RJO60636.1"/>
    <property type="molecule type" value="Genomic_DNA"/>
</dbReference>
<protein>
    <recommendedName>
        <fullName evidence="2">Glycosyltransferase RgtA/B/C/D-like domain-containing protein</fullName>
    </recommendedName>
</protein>
<feature type="domain" description="Glycosyltransferase RgtA/B/C/D-like" evidence="2">
    <location>
        <begin position="76"/>
        <end position="209"/>
    </location>
</feature>
<feature type="transmembrane region" description="Helical" evidence="1">
    <location>
        <begin position="12"/>
        <end position="34"/>
    </location>
</feature>
<keyword evidence="1" id="KW-0812">Transmembrane</keyword>